<dbReference type="KEGG" id="gtt:GUITHDRAFT_165334"/>
<feature type="transmembrane region" description="Helical" evidence="7">
    <location>
        <begin position="79"/>
        <end position="99"/>
    </location>
</feature>
<evidence type="ECO:0000313" key="10">
    <source>
        <dbReference type="EnsemblProtists" id="EKX37902"/>
    </source>
</evidence>
<name>L1IPB3_GUITC</name>
<feature type="transmembrane region" description="Helical" evidence="7">
    <location>
        <begin position="560"/>
        <end position="581"/>
    </location>
</feature>
<evidence type="ECO:0000256" key="2">
    <source>
        <dbReference type="ARBA" id="ARBA00006595"/>
    </source>
</evidence>
<evidence type="ECO:0000259" key="8">
    <source>
        <dbReference type="Pfam" id="PF03061"/>
    </source>
</evidence>
<dbReference type="Gene3D" id="1.20.1250.20">
    <property type="entry name" value="MFS general substrate transporter like domains"/>
    <property type="match status" value="1"/>
</dbReference>
<feature type="transmembrane region" description="Helical" evidence="7">
    <location>
        <begin position="318"/>
        <end position="337"/>
    </location>
</feature>
<reference evidence="9 11" key="1">
    <citation type="journal article" date="2012" name="Nature">
        <title>Algal genomes reveal evolutionary mosaicism and the fate of nucleomorphs.</title>
        <authorList>
            <consortium name="DOE Joint Genome Institute"/>
            <person name="Curtis B.A."/>
            <person name="Tanifuji G."/>
            <person name="Burki F."/>
            <person name="Gruber A."/>
            <person name="Irimia M."/>
            <person name="Maruyama S."/>
            <person name="Arias M.C."/>
            <person name="Ball S.G."/>
            <person name="Gile G.H."/>
            <person name="Hirakawa Y."/>
            <person name="Hopkins J.F."/>
            <person name="Kuo A."/>
            <person name="Rensing S.A."/>
            <person name="Schmutz J."/>
            <person name="Symeonidi A."/>
            <person name="Elias M."/>
            <person name="Eveleigh R.J."/>
            <person name="Herman E.K."/>
            <person name="Klute M.J."/>
            <person name="Nakayama T."/>
            <person name="Obornik M."/>
            <person name="Reyes-Prieto A."/>
            <person name="Armbrust E.V."/>
            <person name="Aves S.J."/>
            <person name="Beiko R.G."/>
            <person name="Coutinho P."/>
            <person name="Dacks J.B."/>
            <person name="Durnford D.G."/>
            <person name="Fast N.M."/>
            <person name="Green B.R."/>
            <person name="Grisdale C.J."/>
            <person name="Hempel F."/>
            <person name="Henrissat B."/>
            <person name="Hoppner M.P."/>
            <person name="Ishida K."/>
            <person name="Kim E."/>
            <person name="Koreny L."/>
            <person name="Kroth P.G."/>
            <person name="Liu Y."/>
            <person name="Malik S.B."/>
            <person name="Maier U.G."/>
            <person name="McRose D."/>
            <person name="Mock T."/>
            <person name="Neilson J.A."/>
            <person name="Onodera N.T."/>
            <person name="Poole A.M."/>
            <person name="Pritham E.J."/>
            <person name="Richards T.A."/>
            <person name="Rocap G."/>
            <person name="Roy S.W."/>
            <person name="Sarai C."/>
            <person name="Schaack S."/>
            <person name="Shirato S."/>
            <person name="Slamovits C.H."/>
            <person name="Spencer D.F."/>
            <person name="Suzuki S."/>
            <person name="Worden A.Z."/>
            <person name="Zauner S."/>
            <person name="Barry K."/>
            <person name="Bell C."/>
            <person name="Bharti A.K."/>
            <person name="Crow J.A."/>
            <person name="Grimwood J."/>
            <person name="Kramer R."/>
            <person name="Lindquist E."/>
            <person name="Lucas S."/>
            <person name="Salamov A."/>
            <person name="McFadden G.I."/>
            <person name="Lane C.E."/>
            <person name="Keeling P.J."/>
            <person name="Gray M.W."/>
            <person name="Grigoriev I.V."/>
            <person name="Archibald J.M."/>
        </authorList>
    </citation>
    <scope>NUCLEOTIDE SEQUENCE</scope>
    <source>
        <strain evidence="9 11">CCMP2712</strain>
    </source>
</reference>
<dbReference type="OrthoDB" id="330047at2759"/>
<feature type="domain" description="Thioesterase" evidence="8">
    <location>
        <begin position="685"/>
        <end position="757"/>
    </location>
</feature>
<dbReference type="PANTHER" id="PTHR20772:SF2">
    <property type="entry name" value="PROTEIN FMP42"/>
    <property type="match status" value="1"/>
</dbReference>
<dbReference type="InterPro" id="IPR006683">
    <property type="entry name" value="Thioestr_dom"/>
</dbReference>
<evidence type="ECO:0000256" key="7">
    <source>
        <dbReference type="SAM" id="Phobius"/>
    </source>
</evidence>
<evidence type="ECO:0000313" key="11">
    <source>
        <dbReference type="Proteomes" id="UP000011087"/>
    </source>
</evidence>
<dbReference type="HOGENOM" id="CLU_362273_0_0_1"/>
<dbReference type="InterPro" id="IPR036259">
    <property type="entry name" value="MFS_trans_sf"/>
</dbReference>
<evidence type="ECO:0000256" key="5">
    <source>
        <dbReference type="ARBA" id="ARBA00022989"/>
    </source>
</evidence>
<feature type="transmembrane region" description="Helical" evidence="7">
    <location>
        <begin position="473"/>
        <end position="493"/>
    </location>
</feature>
<keyword evidence="3" id="KW-0813">Transport</keyword>
<evidence type="ECO:0000256" key="6">
    <source>
        <dbReference type="ARBA" id="ARBA00023136"/>
    </source>
</evidence>
<dbReference type="PANTHER" id="PTHR20772">
    <property type="entry name" value="PROTEIN FMP42"/>
    <property type="match status" value="1"/>
</dbReference>
<dbReference type="SUPFAM" id="SSF54637">
    <property type="entry name" value="Thioesterase/thiol ester dehydrase-isomerase"/>
    <property type="match status" value="1"/>
</dbReference>
<evidence type="ECO:0000256" key="3">
    <source>
        <dbReference type="ARBA" id="ARBA00022448"/>
    </source>
</evidence>
<dbReference type="InterPro" id="IPR052599">
    <property type="entry name" value="SLC43A_AATransporter"/>
</dbReference>
<feature type="transmembrane region" description="Helical" evidence="7">
    <location>
        <begin position="106"/>
        <end position="124"/>
    </location>
</feature>
<dbReference type="CDD" id="cd03443">
    <property type="entry name" value="PaaI_thioesterase"/>
    <property type="match status" value="1"/>
</dbReference>
<comment type="similarity">
    <text evidence="2">Belongs to the SLC43A transporter (TC 2.A.1.44) family.</text>
</comment>
<dbReference type="EnsemblProtists" id="EKX37902">
    <property type="protein sequence ID" value="EKX37902"/>
    <property type="gene ID" value="GUITHDRAFT_165334"/>
</dbReference>
<sequence>MDSTEATAASRTWCNFETSRTILFIFGLIQSFSCSGIIFGFTAIASALKNIGQYSSLCSSTNSTSGTVHCANQDLRFSLLYTIGSSALFASFICHGIILDRIGPKIASCTGLTCISIGFYILSFSDSNGFDGYPEAFALIGRGPGVHLSLFHLANLFREGIRGTMKSCLVGAFVMSAILFPLEGWLLEGVHANREYVFLVHASWLMLLALAGAFVWPIKRFQDGDKVYLRGFLLRYTIVPHSSIVENVEMPPQVTEDVVLEASKSEVISEYTSKSDGTQGDIDTQTDLGTESNARIPGTASNSLVNAPLLRQMRSKEYLLLFSFACIHVLRFNLYIGTFIQQIQYLEGKGNSSQTNVYTLALTLLLPFGALSIPLIGRIIDRYSLWHGFIFCNMLGMGYGITNVVPVLQVQFLSIIFISLHRMVLFAVLYSYTSATFGYANFGFLFGLMQLVAAVISLLVYPLASISDNQLGGNYMCVDLVMLAIMMPLWYFCPGQRPQGTASLNRSPTKMRGFRSMFAKQATALFIGGAALAGGSVAWAEGYKDAHSVAGEWRLPRPHYEVLVSSCFTAICLAVSLYLYVPKLLVPKIGTIIKNYFFPPTLKLPEWEEEIASRPGLKLQAQVSRFAQSSTDGALLVCMPRIYIPETPYSEEQEEEDKKNQKGYESRDVYCTWHFGKDAVGHPEIVHGGAIATAIDESCGHAFMALGRGLGFTAYLHVNYKKPTPAGIPLLITVKLKSIEGRKVTLDAVVSDGKQTEFADGSALFVVPRKKE</sequence>
<gene>
    <name evidence="9" type="ORF">GUITHDRAFT_165334</name>
</gene>
<feature type="transmembrane region" description="Helical" evidence="7">
    <location>
        <begin position="169"/>
        <end position="186"/>
    </location>
</feature>
<keyword evidence="11" id="KW-1185">Reference proteome</keyword>
<feature type="transmembrane region" description="Helical" evidence="7">
    <location>
        <begin position="408"/>
        <end position="430"/>
    </location>
</feature>
<dbReference type="Pfam" id="PF07690">
    <property type="entry name" value="MFS_1"/>
    <property type="match status" value="1"/>
</dbReference>
<dbReference type="eggNOG" id="KOG4781">
    <property type="taxonomic scope" value="Eukaryota"/>
</dbReference>
<proteinExistence type="inferred from homology"/>
<dbReference type="GO" id="GO:0016020">
    <property type="term" value="C:membrane"/>
    <property type="evidence" value="ECO:0007669"/>
    <property type="project" value="UniProtKB-SubCell"/>
</dbReference>
<dbReference type="Gene3D" id="3.10.129.10">
    <property type="entry name" value="Hotdog Thioesterase"/>
    <property type="match status" value="1"/>
</dbReference>
<feature type="transmembrane region" description="Helical" evidence="7">
    <location>
        <begin position="442"/>
        <end position="461"/>
    </location>
</feature>
<accession>L1IPB3</accession>
<feature type="transmembrane region" description="Helical" evidence="7">
    <location>
        <begin position="198"/>
        <end position="218"/>
    </location>
</feature>
<keyword evidence="4 7" id="KW-0812">Transmembrane</keyword>
<evidence type="ECO:0000313" key="9">
    <source>
        <dbReference type="EMBL" id="EKX37902.1"/>
    </source>
</evidence>
<protein>
    <recommendedName>
        <fullName evidence="8">Thioesterase domain-containing protein</fullName>
    </recommendedName>
</protein>
<dbReference type="Pfam" id="PF03061">
    <property type="entry name" value="4HBT"/>
    <property type="match status" value="1"/>
</dbReference>
<feature type="transmembrane region" description="Helical" evidence="7">
    <location>
        <begin position="383"/>
        <end position="402"/>
    </location>
</feature>
<feature type="transmembrane region" description="Helical" evidence="7">
    <location>
        <begin position="136"/>
        <end position="157"/>
    </location>
</feature>
<feature type="transmembrane region" description="Helical" evidence="7">
    <location>
        <begin position="522"/>
        <end position="540"/>
    </location>
</feature>
<keyword evidence="5 7" id="KW-1133">Transmembrane helix</keyword>
<dbReference type="EMBL" id="JH993053">
    <property type="protein sequence ID" value="EKX37902.1"/>
    <property type="molecule type" value="Genomic_DNA"/>
</dbReference>
<dbReference type="STRING" id="905079.L1IPB3"/>
<dbReference type="AlphaFoldDB" id="L1IPB3"/>
<reference evidence="10" key="3">
    <citation type="submission" date="2016-03" db="UniProtKB">
        <authorList>
            <consortium name="EnsemblProtists"/>
        </authorList>
    </citation>
    <scope>IDENTIFICATION</scope>
</reference>
<organism evidence="9">
    <name type="scientific">Guillardia theta (strain CCMP2712)</name>
    <name type="common">Cryptophyte</name>
    <dbReference type="NCBI Taxonomy" id="905079"/>
    <lineage>
        <taxon>Eukaryota</taxon>
        <taxon>Cryptophyceae</taxon>
        <taxon>Pyrenomonadales</taxon>
        <taxon>Geminigeraceae</taxon>
        <taxon>Guillardia</taxon>
    </lineage>
</organism>
<feature type="transmembrane region" description="Helical" evidence="7">
    <location>
        <begin position="357"/>
        <end position="376"/>
    </location>
</feature>
<dbReference type="GO" id="GO:0022857">
    <property type="term" value="F:transmembrane transporter activity"/>
    <property type="evidence" value="ECO:0007669"/>
    <property type="project" value="InterPro"/>
</dbReference>
<comment type="subcellular location">
    <subcellularLocation>
        <location evidence="1">Membrane</location>
        <topology evidence="1">Multi-pass membrane protein</topology>
    </subcellularLocation>
</comment>
<dbReference type="OMA" id="RYVCEDQ"/>
<feature type="transmembrane region" description="Helical" evidence="7">
    <location>
        <begin position="21"/>
        <end position="45"/>
    </location>
</feature>
<dbReference type="SUPFAM" id="SSF103473">
    <property type="entry name" value="MFS general substrate transporter"/>
    <property type="match status" value="1"/>
</dbReference>
<dbReference type="Proteomes" id="UP000011087">
    <property type="component" value="Unassembled WGS sequence"/>
</dbReference>
<dbReference type="PaxDb" id="55529-EKX37902"/>
<dbReference type="InterPro" id="IPR029069">
    <property type="entry name" value="HotDog_dom_sf"/>
</dbReference>
<evidence type="ECO:0000256" key="4">
    <source>
        <dbReference type="ARBA" id="ARBA00022692"/>
    </source>
</evidence>
<dbReference type="InterPro" id="IPR011701">
    <property type="entry name" value="MFS"/>
</dbReference>
<keyword evidence="6 7" id="KW-0472">Membrane</keyword>
<dbReference type="GeneID" id="17294690"/>
<evidence type="ECO:0000256" key="1">
    <source>
        <dbReference type="ARBA" id="ARBA00004141"/>
    </source>
</evidence>
<reference evidence="11" key="2">
    <citation type="submission" date="2012-11" db="EMBL/GenBank/DDBJ databases">
        <authorList>
            <person name="Kuo A."/>
            <person name="Curtis B.A."/>
            <person name="Tanifuji G."/>
            <person name="Burki F."/>
            <person name="Gruber A."/>
            <person name="Irimia M."/>
            <person name="Maruyama S."/>
            <person name="Arias M.C."/>
            <person name="Ball S.G."/>
            <person name="Gile G.H."/>
            <person name="Hirakawa Y."/>
            <person name="Hopkins J.F."/>
            <person name="Rensing S.A."/>
            <person name="Schmutz J."/>
            <person name="Symeonidi A."/>
            <person name="Elias M."/>
            <person name="Eveleigh R.J."/>
            <person name="Herman E.K."/>
            <person name="Klute M.J."/>
            <person name="Nakayama T."/>
            <person name="Obornik M."/>
            <person name="Reyes-Prieto A."/>
            <person name="Armbrust E.V."/>
            <person name="Aves S.J."/>
            <person name="Beiko R.G."/>
            <person name="Coutinho P."/>
            <person name="Dacks J.B."/>
            <person name="Durnford D.G."/>
            <person name="Fast N.M."/>
            <person name="Green B.R."/>
            <person name="Grisdale C."/>
            <person name="Hempe F."/>
            <person name="Henrissat B."/>
            <person name="Hoppner M.P."/>
            <person name="Ishida K.-I."/>
            <person name="Kim E."/>
            <person name="Koreny L."/>
            <person name="Kroth P.G."/>
            <person name="Liu Y."/>
            <person name="Malik S.-B."/>
            <person name="Maier U.G."/>
            <person name="McRose D."/>
            <person name="Mock T."/>
            <person name="Neilson J.A."/>
            <person name="Onodera N.T."/>
            <person name="Poole A.M."/>
            <person name="Pritham E.J."/>
            <person name="Richards T.A."/>
            <person name="Rocap G."/>
            <person name="Roy S.W."/>
            <person name="Sarai C."/>
            <person name="Schaack S."/>
            <person name="Shirato S."/>
            <person name="Slamovits C.H."/>
            <person name="Spencer D.F."/>
            <person name="Suzuki S."/>
            <person name="Worden A.Z."/>
            <person name="Zauner S."/>
            <person name="Barry K."/>
            <person name="Bell C."/>
            <person name="Bharti A.K."/>
            <person name="Crow J.A."/>
            <person name="Grimwood J."/>
            <person name="Kramer R."/>
            <person name="Lindquist E."/>
            <person name="Lucas S."/>
            <person name="Salamov A."/>
            <person name="McFadden G.I."/>
            <person name="Lane C.E."/>
            <person name="Keeling P.J."/>
            <person name="Gray M.W."/>
            <person name="Grigoriev I.V."/>
            <person name="Archibald J.M."/>
        </authorList>
    </citation>
    <scope>NUCLEOTIDE SEQUENCE</scope>
    <source>
        <strain evidence="11">CCMP2712</strain>
    </source>
</reference>
<dbReference type="RefSeq" id="XP_005824882.1">
    <property type="nucleotide sequence ID" value="XM_005824825.1"/>
</dbReference>